<evidence type="ECO:0000313" key="3">
    <source>
        <dbReference type="EMBL" id="KAK4034035.1"/>
    </source>
</evidence>
<feature type="region of interest" description="Disordered" evidence="2">
    <location>
        <begin position="258"/>
        <end position="277"/>
    </location>
</feature>
<dbReference type="Gene3D" id="1.20.5.340">
    <property type="match status" value="1"/>
</dbReference>
<feature type="region of interest" description="Disordered" evidence="2">
    <location>
        <begin position="423"/>
        <end position="458"/>
    </location>
</feature>
<feature type="compositionally biased region" description="Polar residues" evidence="2">
    <location>
        <begin position="124"/>
        <end position="140"/>
    </location>
</feature>
<dbReference type="AlphaFoldDB" id="A0AAN6SNV8"/>
<keyword evidence="1" id="KW-0175">Coiled coil</keyword>
<dbReference type="EMBL" id="MU854498">
    <property type="protein sequence ID" value="KAK4034035.1"/>
    <property type="molecule type" value="Genomic_DNA"/>
</dbReference>
<evidence type="ECO:0000256" key="2">
    <source>
        <dbReference type="SAM" id="MobiDB-lite"/>
    </source>
</evidence>
<feature type="compositionally biased region" description="Basic and acidic residues" evidence="2">
    <location>
        <begin position="141"/>
        <end position="150"/>
    </location>
</feature>
<protein>
    <submittedName>
        <fullName evidence="3">Uncharacterized protein</fullName>
    </submittedName>
</protein>
<evidence type="ECO:0000313" key="4">
    <source>
        <dbReference type="Proteomes" id="UP001303115"/>
    </source>
</evidence>
<feature type="region of interest" description="Disordered" evidence="2">
    <location>
        <begin position="40"/>
        <end position="72"/>
    </location>
</feature>
<feature type="compositionally biased region" description="Polar residues" evidence="2">
    <location>
        <begin position="43"/>
        <end position="54"/>
    </location>
</feature>
<organism evidence="3 4">
    <name type="scientific">Parachaetomium inaequale</name>
    <dbReference type="NCBI Taxonomy" id="2588326"/>
    <lineage>
        <taxon>Eukaryota</taxon>
        <taxon>Fungi</taxon>
        <taxon>Dikarya</taxon>
        <taxon>Ascomycota</taxon>
        <taxon>Pezizomycotina</taxon>
        <taxon>Sordariomycetes</taxon>
        <taxon>Sordariomycetidae</taxon>
        <taxon>Sordariales</taxon>
        <taxon>Chaetomiaceae</taxon>
        <taxon>Parachaetomium</taxon>
    </lineage>
</organism>
<keyword evidence="4" id="KW-1185">Reference proteome</keyword>
<reference evidence="4" key="1">
    <citation type="journal article" date="2023" name="Mol. Phylogenet. Evol.">
        <title>Genome-scale phylogeny and comparative genomics of the fungal order Sordariales.</title>
        <authorList>
            <person name="Hensen N."/>
            <person name="Bonometti L."/>
            <person name="Westerberg I."/>
            <person name="Brannstrom I.O."/>
            <person name="Guillou S."/>
            <person name="Cros-Aarteil S."/>
            <person name="Calhoun S."/>
            <person name="Haridas S."/>
            <person name="Kuo A."/>
            <person name="Mondo S."/>
            <person name="Pangilinan J."/>
            <person name="Riley R."/>
            <person name="LaButti K."/>
            <person name="Andreopoulos B."/>
            <person name="Lipzen A."/>
            <person name="Chen C."/>
            <person name="Yan M."/>
            <person name="Daum C."/>
            <person name="Ng V."/>
            <person name="Clum A."/>
            <person name="Steindorff A."/>
            <person name="Ohm R.A."/>
            <person name="Martin F."/>
            <person name="Silar P."/>
            <person name="Natvig D.O."/>
            <person name="Lalanne C."/>
            <person name="Gautier V."/>
            <person name="Ament-Velasquez S.L."/>
            <person name="Kruys A."/>
            <person name="Hutchinson M.I."/>
            <person name="Powell A.J."/>
            <person name="Barry K."/>
            <person name="Miller A.N."/>
            <person name="Grigoriev I.V."/>
            <person name="Debuchy R."/>
            <person name="Gladieux P."/>
            <person name="Hiltunen Thoren M."/>
            <person name="Johannesson H."/>
        </authorList>
    </citation>
    <scope>NUCLEOTIDE SEQUENCE [LARGE SCALE GENOMIC DNA]</scope>
    <source>
        <strain evidence="4">CBS 284.82</strain>
    </source>
</reference>
<dbReference type="SUPFAM" id="SSF57997">
    <property type="entry name" value="Tropomyosin"/>
    <property type="match status" value="1"/>
</dbReference>
<accession>A0AAN6SNV8</accession>
<sequence length="458" mass="51018">MENKDRRKGRRTAGLAAALGVEDAFVRDEGLTWDDYNEFMNDTRGTNADTNSPEHGQGATQTAPPPRPAAFVGEQASDIQHLRPVASSDVEKQTLEGGHGMTYGDAQSRLRRQTGFDNLRMATSAHSNSELPTGTGLSSSRMEDDRRIDPDVPEQLQPSLGDAAPAEVRKKKIVVLKYRPSRWLKLQLERSISARPDGNRHKYKRPHAEITGNDVQHPTRKIRLRPHSADSVHRPHWHWKYLCQAALAVHETRGVPETAPVGQQTTNTEATRDASELQPGVQDQILEGASKMANIEGRISELRRDIDSTEQRGTEMAQDFFDDRQKLDALQAKFDRQEKQIARLKEKMAAEKKENAAKNAELEEKVYNLETALGIASSMANGAQETANTMRTELSALRTEPSPSYNARCKRWRTDSPLRVSGTATRLGVERVGPGKPERAEAEWKGGLGAEPLRSRGW</sequence>
<evidence type="ECO:0000256" key="1">
    <source>
        <dbReference type="SAM" id="Coils"/>
    </source>
</evidence>
<comment type="caution">
    <text evidence="3">The sequence shown here is derived from an EMBL/GenBank/DDBJ whole genome shotgun (WGS) entry which is preliminary data.</text>
</comment>
<feature type="coiled-coil region" evidence="1">
    <location>
        <begin position="292"/>
        <end position="400"/>
    </location>
</feature>
<dbReference type="Proteomes" id="UP001303115">
    <property type="component" value="Unassembled WGS sequence"/>
</dbReference>
<proteinExistence type="predicted"/>
<feature type="region of interest" description="Disordered" evidence="2">
    <location>
        <begin position="122"/>
        <end position="163"/>
    </location>
</feature>
<gene>
    <name evidence="3" type="ORF">C8A01DRAFT_39514</name>
</gene>
<name>A0AAN6SNV8_9PEZI</name>